<dbReference type="EMBL" id="FWFR01000001">
    <property type="protein sequence ID" value="SLN23220.1"/>
    <property type="molecule type" value="Genomic_DNA"/>
</dbReference>
<keyword evidence="1 3" id="KW-0732">Signal</keyword>
<dbReference type="GO" id="GO:0017089">
    <property type="term" value="F:glycolipid transfer activity"/>
    <property type="evidence" value="ECO:0007669"/>
    <property type="project" value="TreeGrafter"/>
</dbReference>
<dbReference type="InParanoid" id="A0A1Y5RSD1"/>
<feature type="compositionally biased region" description="Basic and acidic residues" evidence="2">
    <location>
        <begin position="177"/>
        <end position="186"/>
    </location>
</feature>
<organism evidence="5 6">
    <name type="scientific">Oceanibacterium hippocampi</name>
    <dbReference type="NCBI Taxonomy" id="745714"/>
    <lineage>
        <taxon>Bacteria</taxon>
        <taxon>Pseudomonadati</taxon>
        <taxon>Pseudomonadota</taxon>
        <taxon>Alphaproteobacteria</taxon>
        <taxon>Sneathiellales</taxon>
        <taxon>Sneathiellaceae</taxon>
        <taxon>Oceanibacterium</taxon>
    </lineage>
</organism>
<dbReference type="GO" id="GO:0030288">
    <property type="term" value="C:outer membrane-bounded periplasmic space"/>
    <property type="evidence" value="ECO:0007669"/>
    <property type="project" value="TreeGrafter"/>
</dbReference>
<reference evidence="5 6" key="1">
    <citation type="submission" date="2017-03" db="EMBL/GenBank/DDBJ databases">
        <authorList>
            <person name="Afonso C.L."/>
            <person name="Miller P.J."/>
            <person name="Scott M.A."/>
            <person name="Spackman E."/>
            <person name="Goraichik I."/>
            <person name="Dimitrov K.M."/>
            <person name="Suarez D.L."/>
            <person name="Swayne D.E."/>
        </authorList>
    </citation>
    <scope>NUCLEOTIDE SEQUENCE [LARGE SCALE GENOMIC DNA]</scope>
    <source>
        <strain evidence="5 6">CECT 7691</strain>
    </source>
</reference>
<feature type="chain" id="PRO_5012531643" evidence="3">
    <location>
        <begin position="32"/>
        <end position="196"/>
    </location>
</feature>
<dbReference type="InterPro" id="IPR005653">
    <property type="entry name" value="OstA-like_N"/>
</dbReference>
<dbReference type="FunCoup" id="A0A1Y5RSD1">
    <property type="interactions" value="33"/>
</dbReference>
<dbReference type="InterPro" id="IPR052037">
    <property type="entry name" value="LPS_export_LptA"/>
</dbReference>
<dbReference type="Proteomes" id="UP000193200">
    <property type="component" value="Unassembled WGS sequence"/>
</dbReference>
<feature type="region of interest" description="Disordered" evidence="2">
    <location>
        <begin position="172"/>
        <end position="196"/>
    </location>
</feature>
<name>A0A1Y5RSD1_9PROT</name>
<feature type="domain" description="Organic solvent tolerance-like N-terminal" evidence="4">
    <location>
        <begin position="46"/>
        <end position="162"/>
    </location>
</feature>
<dbReference type="PANTHER" id="PTHR36504">
    <property type="entry name" value="LIPOPOLYSACCHARIDE EXPORT SYSTEM PROTEIN LPTA"/>
    <property type="match status" value="1"/>
</dbReference>
<proteinExistence type="predicted"/>
<dbReference type="PANTHER" id="PTHR36504:SF1">
    <property type="entry name" value="LIPOPOLYSACCHARIDE EXPORT SYSTEM PROTEIN LPTA"/>
    <property type="match status" value="1"/>
</dbReference>
<dbReference type="GO" id="GO:0015920">
    <property type="term" value="P:lipopolysaccharide transport"/>
    <property type="evidence" value="ECO:0007669"/>
    <property type="project" value="TreeGrafter"/>
</dbReference>
<evidence type="ECO:0000256" key="1">
    <source>
        <dbReference type="ARBA" id="ARBA00022729"/>
    </source>
</evidence>
<evidence type="ECO:0000256" key="3">
    <source>
        <dbReference type="SAM" id="SignalP"/>
    </source>
</evidence>
<sequence>MVHGLSTARLRLALIAPLALLAAFWLGPAAAQSQMSGIGSSDAPIDITSDTLEVQQDKQLAIFTGNVRATQGDMLLNSSRLDVYYVGKNSDGTTGGGLGSGDVKRLEAYGDVFLSTTGETAQGDLGIYDLEKRVFILEGNVVLNQGDNVLRGQRMVWNLDTDRIVVDAAKSTGRGEATTEKQERVKVRIQPKKKTQ</sequence>
<dbReference type="AlphaFoldDB" id="A0A1Y5RSD1"/>
<dbReference type="Gene3D" id="2.60.450.10">
    <property type="entry name" value="Lipopolysaccharide (LPS) transport protein A like domain"/>
    <property type="match status" value="1"/>
</dbReference>
<feature type="compositionally biased region" description="Basic residues" evidence="2">
    <location>
        <begin position="187"/>
        <end position="196"/>
    </location>
</feature>
<evidence type="ECO:0000256" key="2">
    <source>
        <dbReference type="SAM" id="MobiDB-lite"/>
    </source>
</evidence>
<dbReference type="GO" id="GO:0009279">
    <property type="term" value="C:cell outer membrane"/>
    <property type="evidence" value="ECO:0007669"/>
    <property type="project" value="TreeGrafter"/>
</dbReference>
<feature type="signal peptide" evidence="3">
    <location>
        <begin position="1"/>
        <end position="31"/>
    </location>
</feature>
<dbReference type="Pfam" id="PF03968">
    <property type="entry name" value="LptD_N"/>
    <property type="match status" value="1"/>
</dbReference>
<evidence type="ECO:0000313" key="6">
    <source>
        <dbReference type="Proteomes" id="UP000193200"/>
    </source>
</evidence>
<accession>A0A1Y5RSD1</accession>
<protein>
    <submittedName>
        <fullName evidence="5">Lipopolysaccharide export system protein LptA</fullName>
    </submittedName>
</protein>
<gene>
    <name evidence="5" type="primary">lptA</name>
    <name evidence="5" type="ORF">OCH7691_00628</name>
</gene>
<evidence type="ECO:0000259" key="4">
    <source>
        <dbReference type="Pfam" id="PF03968"/>
    </source>
</evidence>
<evidence type="ECO:0000313" key="5">
    <source>
        <dbReference type="EMBL" id="SLN23220.1"/>
    </source>
</evidence>
<keyword evidence="6" id="KW-1185">Reference proteome</keyword>